<feature type="region of interest" description="Disordered" evidence="1">
    <location>
        <begin position="1"/>
        <end position="32"/>
    </location>
</feature>
<feature type="region of interest" description="Disordered" evidence="1">
    <location>
        <begin position="49"/>
        <end position="159"/>
    </location>
</feature>
<feature type="compositionally biased region" description="Polar residues" evidence="1">
    <location>
        <begin position="1"/>
        <end position="26"/>
    </location>
</feature>
<dbReference type="InterPro" id="IPR007005">
    <property type="entry name" value="XAP5"/>
</dbReference>
<organism evidence="3 4">
    <name type="scientific">Salinomyces thailandicus</name>
    <dbReference type="NCBI Taxonomy" id="706561"/>
    <lineage>
        <taxon>Eukaryota</taxon>
        <taxon>Fungi</taxon>
        <taxon>Dikarya</taxon>
        <taxon>Ascomycota</taxon>
        <taxon>Pezizomycotina</taxon>
        <taxon>Dothideomycetes</taxon>
        <taxon>Dothideomycetidae</taxon>
        <taxon>Mycosphaerellales</taxon>
        <taxon>Teratosphaeriaceae</taxon>
        <taxon>Salinomyces</taxon>
    </lineage>
</organism>
<name>A0A4U0UG93_9PEZI</name>
<dbReference type="PANTHER" id="PTHR12722:SF0">
    <property type="entry name" value="PROTEIN FAM50A"/>
    <property type="match status" value="1"/>
</dbReference>
<dbReference type="Pfam" id="PF04921">
    <property type="entry name" value="XAP5"/>
    <property type="match status" value="1"/>
</dbReference>
<evidence type="ECO:0000259" key="2">
    <source>
        <dbReference type="Pfam" id="PF04921"/>
    </source>
</evidence>
<comment type="caution">
    <text evidence="3">The sequence shown here is derived from an EMBL/GenBank/DDBJ whole genome shotgun (WGS) entry which is preliminary data.</text>
</comment>
<feature type="domain" description="FAM50A/XAP5 C-terminal" evidence="2">
    <location>
        <begin position="194"/>
        <end position="388"/>
    </location>
</feature>
<feature type="region of interest" description="Disordered" evidence="1">
    <location>
        <begin position="288"/>
        <end position="351"/>
    </location>
</feature>
<feature type="compositionally biased region" description="Basic and acidic residues" evidence="1">
    <location>
        <begin position="50"/>
        <end position="60"/>
    </location>
</feature>
<dbReference type="EMBL" id="NAJL01000002">
    <property type="protein sequence ID" value="TKA33676.1"/>
    <property type="molecule type" value="Genomic_DNA"/>
</dbReference>
<dbReference type="GO" id="GO:0005634">
    <property type="term" value="C:nucleus"/>
    <property type="evidence" value="ECO:0007669"/>
    <property type="project" value="InterPro"/>
</dbReference>
<accession>A0A4U0UG93</accession>
<evidence type="ECO:0000313" key="3">
    <source>
        <dbReference type="EMBL" id="TKA33676.1"/>
    </source>
</evidence>
<dbReference type="OrthoDB" id="1562195at2759"/>
<reference evidence="3 4" key="1">
    <citation type="submission" date="2017-03" db="EMBL/GenBank/DDBJ databases">
        <title>Genomes of endolithic fungi from Antarctica.</title>
        <authorList>
            <person name="Coleine C."/>
            <person name="Masonjones S."/>
            <person name="Stajich J.E."/>
        </authorList>
    </citation>
    <scope>NUCLEOTIDE SEQUENCE [LARGE SCALE GENOMIC DNA]</scope>
    <source>
        <strain evidence="3 4">CCFEE 6315</strain>
    </source>
</reference>
<feature type="compositionally biased region" description="Low complexity" evidence="1">
    <location>
        <begin position="126"/>
        <end position="141"/>
    </location>
</feature>
<dbReference type="InterPro" id="IPR048337">
    <property type="entry name" value="FAM50A/XAP5_C"/>
</dbReference>
<dbReference type="GO" id="GO:0006325">
    <property type="term" value="P:chromatin organization"/>
    <property type="evidence" value="ECO:0007669"/>
    <property type="project" value="TreeGrafter"/>
</dbReference>
<protein>
    <recommendedName>
        <fullName evidence="2">FAM50A/XAP5 C-terminal domain-containing protein</fullName>
    </recommendedName>
</protein>
<evidence type="ECO:0000256" key="1">
    <source>
        <dbReference type="SAM" id="MobiDB-lite"/>
    </source>
</evidence>
<proteinExistence type="predicted"/>
<dbReference type="Proteomes" id="UP000308549">
    <property type="component" value="Unassembled WGS sequence"/>
</dbReference>
<dbReference type="AlphaFoldDB" id="A0A4U0UG93"/>
<gene>
    <name evidence="3" type="ORF">B0A50_00512</name>
</gene>
<dbReference type="PANTHER" id="PTHR12722">
    <property type="entry name" value="XAP-5 PROTEIN-RELATED"/>
    <property type="match status" value="1"/>
</dbReference>
<keyword evidence="4" id="KW-1185">Reference proteome</keyword>
<evidence type="ECO:0000313" key="4">
    <source>
        <dbReference type="Proteomes" id="UP000308549"/>
    </source>
</evidence>
<feature type="compositionally biased region" description="Gly residues" evidence="1">
    <location>
        <begin position="92"/>
        <end position="101"/>
    </location>
</feature>
<sequence>MVDTPGSNTVSGSSTPNAARFQSQGHSAEELLKEQTYGLVTLNDFRKRRAEAVEQSERSQDGSGNATPIPSEAEGREPATTAVFKKRKKGMGGRAGGGLKKGGLSFVDDDEDEGGITTATSTPREASAAPPDSPSVSDTTAAALPPTHKKRLRPNAAISQAPQALTKSALLKESQIKEHLRKQFQQTQEAVRATEFILPFTFFAGKSLPGGACRMKKGDPIWLFLERARKVGAGLAATGGDRSKSDWARISVDDLMVVKGDLIIPHHFDFHYFLLNNSRGYNKELLFTPSAEPTPATPPHLLPQRTPAPSTDPEQPSTPLPLPTGLSTTSSRALAAPPATPDDQLEGFTDDPAATKVVDRRWYERHKHIYPASLWEEFDPARAYSAETVRKDGAGNAMFFSARR</sequence>